<evidence type="ECO:0000313" key="5">
    <source>
        <dbReference type="EMBL" id="MCO8276883.1"/>
    </source>
</evidence>
<dbReference type="Proteomes" id="UP001523369">
    <property type="component" value="Unassembled WGS sequence"/>
</dbReference>
<sequence>MRKQSTVVLAAVSAFALVTGLTTMPAAAAPGDVATRSADVEPTASLGEDNLPHPLADRREAERTEALAKLIAGQVKTEKRTGSEVIKLRNGKYVEYKKKETKTDPVLTFLTEFGDAVYPAAGGTAGPRHNQIAAPDRTNDNSTLWRSDFTPAYYKELLFAKNKESMANFYYKQSGGRYTVGGDVSDWVQLPYNEARYGSNEIGEDDGYWNYIKDSATAWYESQVAAGKTPEQIKAYLKMFDIWDRDDFDKDGDFNEPDGYIDHFQAIHAGEGEEAGGGAQGPDAIWSHRWFAFSDGGAGSGPAGNEVGGVPIGDSGFWIGDYTTEPENGGLGVFAHEYGHDLGLPDLYDTAGGDNGTGFWTLMSGGSWLNRGGQSIGSTPGYMGAWEKIFLGWSNFVTVQPGKSKLVTLGSAANAETSLLPEAVVVPLADGSYYAAEYRSYTGYDETLKTGPYQFGWQSTRPDWVERFPYQDGLLVWYVNPAVGNNNTSRHPGTGLSLPVDARPAPIIFPDGVLLGNRRQPFDATFGLQKTDAVTFHRNGAPVSVPKQAAKPVFDDSDPLAYWDAANPQNSVKVAGAGVKIEVKTQVTGLIPLMTVKVTPPKA</sequence>
<feature type="chain" id="PRO_5046467262" evidence="2">
    <location>
        <begin position="29"/>
        <end position="603"/>
    </location>
</feature>
<feature type="region of interest" description="Disordered" evidence="1">
    <location>
        <begin position="31"/>
        <end position="55"/>
    </location>
</feature>
<dbReference type="EMBL" id="JAMYJR010000051">
    <property type="protein sequence ID" value="MCO8276883.1"/>
    <property type="molecule type" value="Genomic_DNA"/>
</dbReference>
<protein>
    <submittedName>
        <fullName evidence="5">Immune inhibitor A</fullName>
    </submittedName>
</protein>
<dbReference type="Pfam" id="PF20774">
    <property type="entry name" value="InhA-like_VEG"/>
    <property type="match status" value="1"/>
</dbReference>
<accession>A0ABT1E219</accession>
<gene>
    <name evidence="5" type="ORF">M1L60_40515</name>
</gene>
<organism evidence="5 6">
    <name type="scientific">Paractinoplanes aksuensis</name>
    <dbReference type="NCBI Taxonomy" id="2939490"/>
    <lineage>
        <taxon>Bacteria</taxon>
        <taxon>Bacillati</taxon>
        <taxon>Actinomycetota</taxon>
        <taxon>Actinomycetes</taxon>
        <taxon>Micromonosporales</taxon>
        <taxon>Micromonosporaceae</taxon>
        <taxon>Paractinoplanes</taxon>
    </lineage>
</organism>
<dbReference type="NCBIfam" id="TIGR03296">
    <property type="entry name" value="M6dom_TIGR03296"/>
    <property type="match status" value="1"/>
</dbReference>
<keyword evidence="2" id="KW-0732">Signal</keyword>
<dbReference type="InterPro" id="IPR048665">
    <property type="entry name" value="InhA-like_VEG"/>
</dbReference>
<feature type="domain" description="Immune inhibitor A-like metallopeptidase VEG" evidence="4">
    <location>
        <begin position="432"/>
        <end position="586"/>
    </location>
</feature>
<reference evidence="5 6" key="1">
    <citation type="submission" date="2022-06" db="EMBL/GenBank/DDBJ databases">
        <title>New Species of the Genus Actinoplanes, ActinopZanes ferrugineus.</title>
        <authorList>
            <person name="Ding P."/>
        </authorList>
    </citation>
    <scope>NUCLEOTIDE SEQUENCE [LARGE SCALE GENOMIC DNA]</scope>
    <source>
        <strain evidence="5 6">TRM88003</strain>
    </source>
</reference>
<evidence type="ECO:0000256" key="1">
    <source>
        <dbReference type="SAM" id="MobiDB-lite"/>
    </source>
</evidence>
<dbReference type="PANTHER" id="PTHR41775">
    <property type="entry name" value="SECRETED PROTEIN-RELATED"/>
    <property type="match status" value="1"/>
</dbReference>
<dbReference type="InterPro" id="IPR008757">
    <property type="entry name" value="Peptidase_M6-like_domain"/>
</dbReference>
<comment type="caution">
    <text evidence="5">The sequence shown here is derived from an EMBL/GenBank/DDBJ whole genome shotgun (WGS) entry which is preliminary data.</text>
</comment>
<name>A0ABT1E219_9ACTN</name>
<feature type="domain" description="Peptidase M6-like" evidence="3">
    <location>
        <begin position="98"/>
        <end position="392"/>
    </location>
</feature>
<evidence type="ECO:0000259" key="4">
    <source>
        <dbReference type="Pfam" id="PF20774"/>
    </source>
</evidence>
<proteinExistence type="predicted"/>
<evidence type="ECO:0000313" key="6">
    <source>
        <dbReference type="Proteomes" id="UP001523369"/>
    </source>
</evidence>
<dbReference type="SUPFAM" id="SSF55486">
    <property type="entry name" value="Metalloproteases ('zincins'), catalytic domain"/>
    <property type="match status" value="1"/>
</dbReference>
<keyword evidence="6" id="KW-1185">Reference proteome</keyword>
<dbReference type="Pfam" id="PF05547">
    <property type="entry name" value="Peptidase_M6"/>
    <property type="match status" value="1"/>
</dbReference>
<feature type="signal peptide" evidence="2">
    <location>
        <begin position="1"/>
        <end position="28"/>
    </location>
</feature>
<dbReference type="PANTHER" id="PTHR41775:SF1">
    <property type="entry name" value="PEPTIDASE M6-LIKE DOMAIN-CONTAINING PROTEIN"/>
    <property type="match status" value="1"/>
</dbReference>
<evidence type="ECO:0000259" key="3">
    <source>
        <dbReference type="Pfam" id="PF05547"/>
    </source>
</evidence>
<evidence type="ECO:0000256" key="2">
    <source>
        <dbReference type="SAM" id="SignalP"/>
    </source>
</evidence>
<dbReference type="RefSeq" id="WP_253242905.1">
    <property type="nucleotide sequence ID" value="NZ_JAMYJR010000051.1"/>
</dbReference>